<keyword evidence="3" id="KW-1185">Reference proteome</keyword>
<proteinExistence type="predicted"/>
<reference evidence="3" key="1">
    <citation type="journal article" date="2011" name="Stand. Genomic Sci.">
        <title>Genome sequence of the filamentous, gliding Thiothrix nivea neotype strain (JP2(T)).</title>
        <authorList>
            <person name="Lapidus A."/>
            <person name="Nolan M."/>
            <person name="Lucas S."/>
            <person name="Glavina Del Rio T."/>
            <person name="Tice H."/>
            <person name="Cheng J.F."/>
            <person name="Tapia R."/>
            <person name="Han C."/>
            <person name="Goodwin L."/>
            <person name="Pitluck S."/>
            <person name="Liolios K."/>
            <person name="Pagani I."/>
            <person name="Ivanova N."/>
            <person name="Huntemann M."/>
            <person name="Mavromatis K."/>
            <person name="Mikhailova N."/>
            <person name="Pati A."/>
            <person name="Chen A."/>
            <person name="Palaniappan K."/>
            <person name="Land M."/>
            <person name="Brambilla E.M."/>
            <person name="Rohde M."/>
            <person name="Abt B."/>
            <person name="Verbarg S."/>
            <person name="Goker M."/>
            <person name="Bristow J."/>
            <person name="Eisen J.A."/>
            <person name="Markowitz V."/>
            <person name="Hugenholtz P."/>
            <person name="Kyrpides N.C."/>
            <person name="Klenk H.P."/>
            <person name="Woyke T."/>
        </authorList>
    </citation>
    <scope>NUCLEOTIDE SEQUENCE [LARGE SCALE GENOMIC DNA]</scope>
    <source>
        <strain evidence="3">ATCC 35100 / DSM 5205 / JP2</strain>
    </source>
</reference>
<gene>
    <name evidence="2" type="ORF">Thini_4502</name>
</gene>
<feature type="signal peptide" evidence="1">
    <location>
        <begin position="1"/>
        <end position="22"/>
    </location>
</feature>
<evidence type="ECO:0000256" key="1">
    <source>
        <dbReference type="SAM" id="SignalP"/>
    </source>
</evidence>
<dbReference type="EMBL" id="JH651384">
    <property type="protein sequence ID" value="EIJ36976.1"/>
    <property type="molecule type" value="Genomic_DNA"/>
</dbReference>
<keyword evidence="1" id="KW-0732">Signal</keyword>
<dbReference type="AlphaFoldDB" id="A0A656HN68"/>
<dbReference type="RefSeq" id="WP_002710836.1">
    <property type="nucleotide sequence ID" value="NZ_JH651384.1"/>
</dbReference>
<evidence type="ECO:0000313" key="3">
    <source>
        <dbReference type="Proteomes" id="UP000005317"/>
    </source>
</evidence>
<organism evidence="2 3">
    <name type="scientific">Thiothrix nivea (strain ATCC 35100 / DSM 5205 / JP2)</name>
    <dbReference type="NCBI Taxonomy" id="870187"/>
    <lineage>
        <taxon>Bacteria</taxon>
        <taxon>Pseudomonadati</taxon>
        <taxon>Pseudomonadota</taxon>
        <taxon>Gammaproteobacteria</taxon>
        <taxon>Thiotrichales</taxon>
        <taxon>Thiotrichaceae</taxon>
        <taxon>Thiothrix</taxon>
    </lineage>
</organism>
<evidence type="ECO:0000313" key="2">
    <source>
        <dbReference type="EMBL" id="EIJ36976.1"/>
    </source>
</evidence>
<feature type="chain" id="PRO_5024996666" evidence="1">
    <location>
        <begin position="23"/>
        <end position="136"/>
    </location>
</feature>
<name>A0A656HN68_THINJ</name>
<protein>
    <submittedName>
        <fullName evidence="2">Uncharacterized protein</fullName>
    </submittedName>
</protein>
<accession>A0A656HN68</accession>
<dbReference type="Proteomes" id="UP000005317">
    <property type="component" value="Unassembled WGS sequence"/>
</dbReference>
<sequence precursor="true">MNKSFYIAFSIFALLLSSATFAESLQDELFAKVIAGANCKQSINNGLICDYKVGDQLSFSIKDAGDSDTVIGFNQSDIDNEFYAVFYANCIVVVPGHAHPRNYDKDYGIYVSPNNGQVYQTKTECQAANKSIGTPR</sequence>